<dbReference type="Proteomes" id="UP001500469">
    <property type="component" value="Unassembled WGS sequence"/>
</dbReference>
<comment type="caution">
    <text evidence="1">The sequence shown here is derived from an EMBL/GenBank/DDBJ whole genome shotgun (WGS) entry which is preliminary data.</text>
</comment>
<dbReference type="EMBL" id="BAAAFI010000008">
    <property type="protein sequence ID" value="GAA0879007.1"/>
    <property type="molecule type" value="Genomic_DNA"/>
</dbReference>
<keyword evidence="2" id="KW-1185">Reference proteome</keyword>
<gene>
    <name evidence="1" type="ORF">GCM10009119_19750</name>
</gene>
<evidence type="ECO:0000313" key="1">
    <source>
        <dbReference type="EMBL" id="GAA0879007.1"/>
    </source>
</evidence>
<dbReference type="PROSITE" id="PS51257">
    <property type="entry name" value="PROKAR_LIPOPROTEIN"/>
    <property type="match status" value="1"/>
</dbReference>
<protein>
    <submittedName>
        <fullName evidence="1">Uncharacterized protein</fullName>
    </submittedName>
</protein>
<dbReference type="RefSeq" id="WP_343850979.1">
    <property type="nucleotide sequence ID" value="NZ_BAAAFI010000008.1"/>
</dbReference>
<evidence type="ECO:0000313" key="2">
    <source>
        <dbReference type="Proteomes" id="UP001500469"/>
    </source>
</evidence>
<sequence length="165" mass="18950">MKTISFFTILLILSLTTSCIEPDCCDVVQSQEFFVNLQNTESANLLDPQTAGAVDLSKTRLFLLEDGEAKMVKYESPGAVLDYPYGVISFEENGEYGVKFFFEYDGNRKELEGFIQWNDRFIDTLTFTFNSAENPRHLVKISQNRTPLWDMETDLEYPVSITLIR</sequence>
<name>A0ABP3YD15_9BACT</name>
<reference evidence="2" key="1">
    <citation type="journal article" date="2019" name="Int. J. Syst. Evol. Microbiol.">
        <title>The Global Catalogue of Microorganisms (GCM) 10K type strain sequencing project: providing services to taxonomists for standard genome sequencing and annotation.</title>
        <authorList>
            <consortium name="The Broad Institute Genomics Platform"/>
            <consortium name="The Broad Institute Genome Sequencing Center for Infectious Disease"/>
            <person name="Wu L."/>
            <person name="Ma J."/>
        </authorList>
    </citation>
    <scope>NUCLEOTIDE SEQUENCE [LARGE SCALE GENOMIC DNA]</scope>
    <source>
        <strain evidence="2">JCM 16112</strain>
    </source>
</reference>
<accession>A0ABP3YD15</accession>
<organism evidence="1 2">
    <name type="scientific">Algoriphagus jejuensis</name>
    <dbReference type="NCBI Taxonomy" id="419934"/>
    <lineage>
        <taxon>Bacteria</taxon>
        <taxon>Pseudomonadati</taxon>
        <taxon>Bacteroidota</taxon>
        <taxon>Cytophagia</taxon>
        <taxon>Cytophagales</taxon>
        <taxon>Cyclobacteriaceae</taxon>
        <taxon>Algoriphagus</taxon>
    </lineage>
</organism>
<proteinExistence type="predicted"/>